<dbReference type="Proteomes" id="UP000259030">
    <property type="component" value="Chromosome"/>
</dbReference>
<dbReference type="GO" id="GO:0016747">
    <property type="term" value="F:acyltransferase activity, transferring groups other than amino-acyl groups"/>
    <property type="evidence" value="ECO:0007669"/>
    <property type="project" value="InterPro"/>
</dbReference>
<evidence type="ECO:0000313" key="5">
    <source>
        <dbReference type="Proteomes" id="UP000259030"/>
    </source>
</evidence>
<protein>
    <submittedName>
        <fullName evidence="4">GNAT family N-acetyltransferase</fullName>
    </submittedName>
</protein>
<dbReference type="Pfam" id="PF00583">
    <property type="entry name" value="Acetyltransf_1"/>
    <property type="match status" value="1"/>
</dbReference>
<dbReference type="PANTHER" id="PTHR43877">
    <property type="entry name" value="AMINOALKYLPHOSPHONATE N-ACETYLTRANSFERASE-RELATED-RELATED"/>
    <property type="match status" value="1"/>
</dbReference>
<dbReference type="InterPro" id="IPR016181">
    <property type="entry name" value="Acyl_CoA_acyltransferase"/>
</dbReference>
<sequence length="276" mass="29497">MPAELQMLAASAFPLSALATQMAQGFEGYFVTIPDDPAAFAARARAEQIDLSASLVAKLDGEPVGQALIARRGSVSRLAAMSVRPAWRGQGVGAALLDRALADARARGDREMRLEVIEANEGAARLYERRGFRKGVRLAGYEAAGLSGAALDVREVALSDAEESLWRHSALHLPWQMQPATLCALTAPTRAFRLEEATAWVVATPGALVLRAMVVPEAARRQGQGRALLSALAYAFPDVKLVVPAIVPEPLVDGFLRACGFTQTPLAQWEMTCPLP</sequence>
<gene>
    <name evidence="4" type="ORF">DFI_03655</name>
</gene>
<dbReference type="STRING" id="317577.GCA_000419625_00410"/>
<dbReference type="InterPro" id="IPR000182">
    <property type="entry name" value="GNAT_dom"/>
</dbReference>
<dbReference type="InterPro" id="IPR050832">
    <property type="entry name" value="Bact_Acetyltransf"/>
</dbReference>
<dbReference type="EMBL" id="CP021081">
    <property type="protein sequence ID" value="ASN80229.1"/>
    <property type="molecule type" value="Genomic_DNA"/>
</dbReference>
<keyword evidence="1 4" id="KW-0808">Transferase</keyword>
<dbReference type="PROSITE" id="PS51186">
    <property type="entry name" value="GNAT"/>
    <property type="match status" value="1"/>
</dbReference>
<evidence type="ECO:0000256" key="2">
    <source>
        <dbReference type="ARBA" id="ARBA00023315"/>
    </source>
</evidence>
<dbReference type="CDD" id="cd04301">
    <property type="entry name" value="NAT_SF"/>
    <property type="match status" value="1"/>
</dbReference>
<keyword evidence="5" id="KW-1185">Reference proteome</keyword>
<dbReference type="AlphaFoldDB" id="A0A221SU87"/>
<proteinExistence type="predicted"/>
<keyword evidence="2" id="KW-0012">Acyltransferase</keyword>
<name>A0A221SU87_9DEIO</name>
<dbReference type="Gene3D" id="3.40.630.30">
    <property type="match status" value="2"/>
</dbReference>
<evidence type="ECO:0000256" key="1">
    <source>
        <dbReference type="ARBA" id="ARBA00022679"/>
    </source>
</evidence>
<reference evidence="4 5" key="1">
    <citation type="submission" date="2017-05" db="EMBL/GenBank/DDBJ databases">
        <title>The complete genome sequence of Deinococcus ficus isolated from the rhizosphere of the Ficus religiosa L. in Taiwan.</title>
        <authorList>
            <person name="Wu K.-M."/>
            <person name="Liao T.-L."/>
            <person name="Liu Y.-M."/>
            <person name="Young C.-C."/>
            <person name="Tsai S.-F."/>
        </authorList>
    </citation>
    <scope>NUCLEOTIDE SEQUENCE [LARGE SCALE GENOMIC DNA]</scope>
    <source>
        <strain evidence="4 5">CC-FR2-10</strain>
    </source>
</reference>
<dbReference type="RefSeq" id="WP_027461983.1">
    <property type="nucleotide sequence ID" value="NZ_CP021081.1"/>
</dbReference>
<organism evidence="4 5">
    <name type="scientific">Deinococcus ficus</name>
    <dbReference type="NCBI Taxonomy" id="317577"/>
    <lineage>
        <taxon>Bacteria</taxon>
        <taxon>Thermotogati</taxon>
        <taxon>Deinococcota</taxon>
        <taxon>Deinococci</taxon>
        <taxon>Deinococcales</taxon>
        <taxon>Deinococcaceae</taxon>
        <taxon>Deinococcus</taxon>
    </lineage>
</organism>
<accession>A0A221SU87</accession>
<dbReference type="KEGG" id="dfc:DFI_03655"/>
<evidence type="ECO:0000259" key="3">
    <source>
        <dbReference type="PROSITE" id="PS51186"/>
    </source>
</evidence>
<feature type="domain" description="N-acetyltransferase" evidence="3">
    <location>
        <begin position="13"/>
        <end position="157"/>
    </location>
</feature>
<evidence type="ECO:0000313" key="4">
    <source>
        <dbReference type="EMBL" id="ASN80229.1"/>
    </source>
</evidence>
<dbReference type="SUPFAM" id="SSF55729">
    <property type="entry name" value="Acyl-CoA N-acyltransferases (Nat)"/>
    <property type="match status" value="2"/>
</dbReference>